<dbReference type="RefSeq" id="WP_017133211.1">
    <property type="nucleotide sequence ID" value="NZ_CP014135.1"/>
</dbReference>
<dbReference type="Proteomes" id="UP000063229">
    <property type="component" value="Chromosome"/>
</dbReference>
<dbReference type="EMBL" id="CP014135">
    <property type="protein sequence ID" value="AMB87260.1"/>
    <property type="molecule type" value="Genomic_DNA"/>
</dbReference>
<evidence type="ECO:0000313" key="2">
    <source>
        <dbReference type="Proteomes" id="UP000063229"/>
    </source>
</evidence>
<proteinExistence type="predicted"/>
<reference evidence="1 2" key="1">
    <citation type="submission" date="2016-01" db="EMBL/GenBank/DDBJ databases">
        <authorList>
            <person name="McClelland M."/>
            <person name="Jain A."/>
            <person name="Saraogi P."/>
            <person name="Mendelson R."/>
            <person name="Westerman R."/>
            <person name="SanMiguel P."/>
            <person name="Csonka L."/>
        </authorList>
    </citation>
    <scope>NUCLEOTIDE SEQUENCE [LARGE SCALE GENOMIC DNA]</scope>
    <source>
        <strain evidence="1 2">NCPPB 2472</strain>
    </source>
</reference>
<protein>
    <recommendedName>
        <fullName evidence="3">Type III secretion protein</fullName>
    </recommendedName>
</protein>
<organism evidence="1 2">
    <name type="scientific">Pseudomonas agarici</name>
    <dbReference type="NCBI Taxonomy" id="46677"/>
    <lineage>
        <taxon>Bacteria</taxon>
        <taxon>Pseudomonadati</taxon>
        <taxon>Pseudomonadota</taxon>
        <taxon>Gammaproteobacteria</taxon>
        <taxon>Pseudomonadales</taxon>
        <taxon>Pseudomonadaceae</taxon>
        <taxon>Pseudomonas</taxon>
    </lineage>
</organism>
<evidence type="ECO:0000313" key="1">
    <source>
        <dbReference type="EMBL" id="AMB87260.1"/>
    </source>
</evidence>
<dbReference type="AlphaFoldDB" id="A0A0X1T5E0"/>
<sequence>MNELDWINWWCCTWRWAHPDWRSGLLAAHGLDGDHDAALASSRHAALMSALGVTPCQPPPLDANVALWLSLTVEQREQALLLARSICAASVANQPTVPERHGHWCRSLAKALRPGLWLDHSNVDPRVLLASWLGAPFWSRLRLAWAPGEQLEPLVDLPRHKLDTLWRAVLWRVDTP</sequence>
<dbReference type="STRING" id="46677.AWM79_18960"/>
<accession>A0A0X1T5E0</accession>
<evidence type="ECO:0008006" key="3">
    <source>
        <dbReference type="Google" id="ProtNLM"/>
    </source>
</evidence>
<dbReference type="OrthoDB" id="7013311at2"/>
<gene>
    <name evidence="1" type="ORF">AWM79_18960</name>
</gene>
<name>A0A0X1T5E0_PSEAA</name>
<dbReference type="KEGG" id="pagb:AWM79_18960"/>
<keyword evidence="2" id="KW-1185">Reference proteome</keyword>